<protein>
    <recommendedName>
        <fullName evidence="3">FAD assembly factor SdhE</fullName>
    </recommendedName>
</protein>
<dbReference type="GO" id="GO:0006105">
    <property type="term" value="P:succinate metabolic process"/>
    <property type="evidence" value="ECO:0007669"/>
    <property type="project" value="TreeGrafter"/>
</dbReference>
<dbReference type="GO" id="GO:0005737">
    <property type="term" value="C:cytoplasm"/>
    <property type="evidence" value="ECO:0007669"/>
    <property type="project" value="UniProtKB-SubCell"/>
</dbReference>
<reference evidence="6 7" key="1">
    <citation type="submission" date="2019-11" db="EMBL/GenBank/DDBJ databases">
        <authorList>
            <person name="Khan S.A."/>
            <person name="Jeon C.O."/>
            <person name="Chun B.H."/>
        </authorList>
    </citation>
    <scope>NUCLEOTIDE SEQUENCE [LARGE SCALE GENOMIC DNA]</scope>
    <source>
        <strain evidence="6 7">IMCC 1097</strain>
    </source>
</reference>
<comment type="subcellular location">
    <subcellularLocation>
        <location evidence="1">Cytoplasm</location>
    </subcellularLocation>
</comment>
<evidence type="ECO:0000313" key="7">
    <source>
        <dbReference type="Proteomes" id="UP000388235"/>
    </source>
</evidence>
<evidence type="ECO:0000256" key="3">
    <source>
        <dbReference type="ARBA" id="ARBA00019418"/>
    </source>
</evidence>
<comment type="similarity">
    <text evidence="2">Belongs to the SdhE FAD assembly factor family.</text>
</comment>
<evidence type="ECO:0000313" key="6">
    <source>
        <dbReference type="EMBL" id="QGG80741.1"/>
    </source>
</evidence>
<dbReference type="EMBL" id="CP045871">
    <property type="protein sequence ID" value="QGG80741.1"/>
    <property type="molecule type" value="Genomic_DNA"/>
</dbReference>
<dbReference type="OrthoDB" id="9180899at2"/>
<gene>
    <name evidence="6" type="ORF">GH975_09235</name>
</gene>
<dbReference type="PANTHER" id="PTHR39585">
    <property type="entry name" value="FAD ASSEMBLY FACTOR SDHE"/>
    <property type="match status" value="1"/>
</dbReference>
<dbReference type="AlphaFoldDB" id="A0A5Q2QEF3"/>
<evidence type="ECO:0000256" key="4">
    <source>
        <dbReference type="ARBA" id="ARBA00022490"/>
    </source>
</evidence>
<dbReference type="Pfam" id="PF03937">
    <property type="entry name" value="Sdh5"/>
    <property type="match status" value="1"/>
</dbReference>
<dbReference type="Proteomes" id="UP000388235">
    <property type="component" value="Chromosome"/>
</dbReference>
<evidence type="ECO:0000256" key="5">
    <source>
        <dbReference type="ARBA" id="ARBA00023186"/>
    </source>
</evidence>
<dbReference type="RefSeq" id="WP_153714245.1">
    <property type="nucleotide sequence ID" value="NZ_CP045871.1"/>
</dbReference>
<evidence type="ECO:0000256" key="2">
    <source>
        <dbReference type="ARBA" id="ARBA00008571"/>
    </source>
</evidence>
<keyword evidence="7" id="KW-1185">Reference proteome</keyword>
<evidence type="ECO:0000256" key="1">
    <source>
        <dbReference type="ARBA" id="ARBA00004496"/>
    </source>
</evidence>
<accession>A0A5Q2QEF3</accession>
<keyword evidence="5" id="KW-0143">Chaperone</keyword>
<proteinExistence type="inferred from homology"/>
<keyword evidence="4" id="KW-0963">Cytoplasm</keyword>
<dbReference type="SUPFAM" id="SSF109910">
    <property type="entry name" value="YgfY-like"/>
    <property type="match status" value="1"/>
</dbReference>
<organism evidence="6 7">
    <name type="scientific">Litorivicinus lipolyticus</name>
    <dbReference type="NCBI Taxonomy" id="418701"/>
    <lineage>
        <taxon>Bacteria</taxon>
        <taxon>Pseudomonadati</taxon>
        <taxon>Pseudomonadota</taxon>
        <taxon>Gammaproteobacteria</taxon>
        <taxon>Oceanospirillales</taxon>
        <taxon>Litorivicinaceae</taxon>
        <taxon>Litorivicinus</taxon>
    </lineage>
</organism>
<sequence length="87" mass="9888">MISDVEFRRLIWHSRRGMLELDVLLGPFTQLHFKTLDDTDQAHYLRLIEGEDADIWGWLQGTLAPADADIGRIVAMINEKVGAGLVR</sequence>
<dbReference type="Gene3D" id="1.10.150.250">
    <property type="entry name" value="Flavinator of succinate dehydrogenase"/>
    <property type="match status" value="1"/>
</dbReference>
<dbReference type="PANTHER" id="PTHR39585:SF1">
    <property type="entry name" value="FAD ASSEMBLY FACTOR SDHE"/>
    <property type="match status" value="1"/>
</dbReference>
<dbReference type="KEGG" id="llp:GH975_09235"/>
<name>A0A5Q2QEF3_9GAMM</name>
<dbReference type="InterPro" id="IPR036714">
    <property type="entry name" value="SDH_sf"/>
</dbReference>
<dbReference type="InterPro" id="IPR050531">
    <property type="entry name" value="SdhE_FAD_assembly_factor"/>
</dbReference>
<dbReference type="InterPro" id="IPR005631">
    <property type="entry name" value="SDH"/>
</dbReference>